<dbReference type="AlphaFoldDB" id="A0A6F8ZI20"/>
<proteinExistence type="predicted"/>
<dbReference type="KEGG" id="hfv:R50_1941"/>
<name>A0A6F8ZI20_9FIRM</name>
<sequence>MQASEGWVPGQLVPGPGWAIAKRWRWQYTQQEAPEQTTVNGQTVIQCAPVGAPSKTRQWQAEEVYDPNLCPYVTSVPTN</sequence>
<accession>A0A6F8ZI20</accession>
<dbReference type="EMBL" id="LR778114">
    <property type="protein sequence ID" value="CAB1129445.1"/>
    <property type="molecule type" value="Genomic_DNA"/>
</dbReference>
<evidence type="ECO:0000313" key="2">
    <source>
        <dbReference type="EMBL" id="CAB1129445.1"/>
    </source>
</evidence>
<evidence type="ECO:0000313" key="1">
    <source>
        <dbReference type="EMBL" id="CAB1129438.1"/>
    </source>
</evidence>
<dbReference type="EMBL" id="LR778114">
    <property type="protein sequence ID" value="CAB1129438.1"/>
    <property type="molecule type" value="Genomic_DNA"/>
</dbReference>
<gene>
    <name evidence="1" type="ORF">R50_1941</name>
    <name evidence="2" type="ORF">R50_1948</name>
</gene>
<keyword evidence="3" id="KW-1185">Reference proteome</keyword>
<reference evidence="1 3" key="1">
    <citation type="submission" date="2020-02" db="EMBL/GenBank/DDBJ databases">
        <authorList>
            <person name="Hogendoorn C."/>
        </authorList>
    </citation>
    <scope>NUCLEOTIDE SEQUENCE [LARGE SCALE GENOMIC DNA]</scope>
    <source>
        <strain evidence="1">R501</strain>
    </source>
</reference>
<dbReference type="Proteomes" id="UP000503399">
    <property type="component" value="Chromosome"/>
</dbReference>
<organism evidence="1 3">
    <name type="scientific">Candidatus Hydrogenisulfobacillus filiaventi</name>
    <dbReference type="NCBI Taxonomy" id="2707344"/>
    <lineage>
        <taxon>Bacteria</taxon>
        <taxon>Bacillati</taxon>
        <taxon>Bacillota</taxon>
        <taxon>Clostridia</taxon>
        <taxon>Eubacteriales</taxon>
        <taxon>Clostridiales Family XVII. Incertae Sedis</taxon>
        <taxon>Candidatus Hydrogenisulfobacillus</taxon>
    </lineage>
</organism>
<protein>
    <submittedName>
        <fullName evidence="1">Uncharacterized protein</fullName>
    </submittedName>
</protein>
<dbReference type="KEGG" id="hfv:R50_1948"/>
<evidence type="ECO:0000313" key="3">
    <source>
        <dbReference type="Proteomes" id="UP000503399"/>
    </source>
</evidence>